<keyword evidence="2" id="KW-1185">Reference proteome</keyword>
<reference evidence="1 2" key="1">
    <citation type="journal article" date="2012" name="J. Bacteriol.">
        <title>Draft Genome Sequence of an Ammonia-Oxidizing Archaeon, "Candidatus Nitrosopumilus koreensis" AR1, from Marine Sediment.</title>
        <authorList>
            <person name="Park S.J."/>
            <person name="Kim J.G."/>
            <person name="Jung M.Y."/>
            <person name="Kim S.J."/>
            <person name="Cha I.T."/>
            <person name="Kwon K."/>
            <person name="Lee J.H."/>
            <person name="Rhee S.K."/>
        </authorList>
    </citation>
    <scope>NUCLEOTIDE SEQUENCE [LARGE SCALE GENOMIC DNA]</scope>
    <source>
        <strain evidence="1 2">AR1</strain>
    </source>
</reference>
<dbReference type="KEGG" id="nkr:NKOR_04560"/>
<dbReference type="STRING" id="1229908.NKOR_04560"/>
<sequence length="227" mass="25795">MILAIGIVTSSAHGQVDALSDINFFQTGIISTDENKFSISNDISIREFFNGEIIRVSGHTIEGFPYITYSKIIEEKIETRGIIFIGGEFLELLFKEELPEESAVKKNNNLQILVQYTQRVYSEKPAHLDVKVYDPTKNKLNDFNQNYGFLTNKNINVTVLDENKDVFYSDEGVTNEKGLFEIEFFIPERHPRETLTVTIIAEDEHSKSSKILQIFTLGTIPDNDSSS</sequence>
<dbReference type="EMBL" id="CP003842">
    <property type="protein sequence ID" value="AFS80800.1"/>
    <property type="molecule type" value="Genomic_DNA"/>
</dbReference>
<evidence type="ECO:0000313" key="2">
    <source>
        <dbReference type="Proteomes" id="UP000006101"/>
    </source>
</evidence>
<dbReference type="AlphaFoldDB" id="K0B738"/>
<gene>
    <name evidence="1" type="ORF">NKOR_04560</name>
</gene>
<name>K0B738_9ARCH</name>
<dbReference type="RefSeq" id="WP_014963186.1">
    <property type="nucleotide sequence ID" value="NC_018655.1"/>
</dbReference>
<accession>K0B738</accession>
<dbReference type="PATRIC" id="fig|1229908.8.peg.991"/>
<dbReference type="GeneID" id="13724949"/>
<dbReference type="HOGENOM" id="CLU_1140597_0_0_2"/>
<dbReference type="Proteomes" id="UP000006101">
    <property type="component" value="Chromosome"/>
</dbReference>
<evidence type="ECO:0000313" key="1">
    <source>
        <dbReference type="EMBL" id="AFS80800.1"/>
    </source>
</evidence>
<organism evidence="1 2">
    <name type="scientific">Candidatus Nitrosopumilus koreensis AR1</name>
    <dbReference type="NCBI Taxonomy" id="1229908"/>
    <lineage>
        <taxon>Archaea</taxon>
        <taxon>Nitrososphaerota</taxon>
        <taxon>Nitrososphaeria</taxon>
        <taxon>Nitrosopumilales</taxon>
        <taxon>Nitrosopumilaceae</taxon>
        <taxon>Nitrosopumilus</taxon>
    </lineage>
</organism>
<protein>
    <submittedName>
        <fullName evidence="1">Uncharacterized protein</fullName>
    </submittedName>
</protein>
<proteinExistence type="predicted"/>